<dbReference type="EMBL" id="JARIHO010000043">
    <property type="protein sequence ID" value="KAJ7325866.1"/>
    <property type="molecule type" value="Genomic_DNA"/>
</dbReference>
<evidence type="ECO:0000313" key="2">
    <source>
        <dbReference type="Proteomes" id="UP001218218"/>
    </source>
</evidence>
<organism evidence="1 2">
    <name type="scientific">Mycena albidolilacea</name>
    <dbReference type="NCBI Taxonomy" id="1033008"/>
    <lineage>
        <taxon>Eukaryota</taxon>
        <taxon>Fungi</taxon>
        <taxon>Dikarya</taxon>
        <taxon>Basidiomycota</taxon>
        <taxon>Agaricomycotina</taxon>
        <taxon>Agaricomycetes</taxon>
        <taxon>Agaricomycetidae</taxon>
        <taxon>Agaricales</taxon>
        <taxon>Marasmiineae</taxon>
        <taxon>Mycenaceae</taxon>
        <taxon>Mycena</taxon>
    </lineage>
</organism>
<evidence type="ECO:0000313" key="1">
    <source>
        <dbReference type="EMBL" id="KAJ7325866.1"/>
    </source>
</evidence>
<name>A0AAD7EHK5_9AGAR</name>
<dbReference type="Proteomes" id="UP001218218">
    <property type="component" value="Unassembled WGS sequence"/>
</dbReference>
<proteinExistence type="predicted"/>
<keyword evidence="2" id="KW-1185">Reference proteome</keyword>
<accession>A0AAD7EHK5</accession>
<reference evidence="1" key="1">
    <citation type="submission" date="2023-03" db="EMBL/GenBank/DDBJ databases">
        <title>Massive genome expansion in bonnet fungi (Mycena s.s.) driven by repeated elements and novel gene families across ecological guilds.</title>
        <authorList>
            <consortium name="Lawrence Berkeley National Laboratory"/>
            <person name="Harder C.B."/>
            <person name="Miyauchi S."/>
            <person name="Viragh M."/>
            <person name="Kuo A."/>
            <person name="Thoen E."/>
            <person name="Andreopoulos B."/>
            <person name="Lu D."/>
            <person name="Skrede I."/>
            <person name="Drula E."/>
            <person name="Henrissat B."/>
            <person name="Morin E."/>
            <person name="Kohler A."/>
            <person name="Barry K."/>
            <person name="LaButti K."/>
            <person name="Morin E."/>
            <person name="Salamov A."/>
            <person name="Lipzen A."/>
            <person name="Mereny Z."/>
            <person name="Hegedus B."/>
            <person name="Baldrian P."/>
            <person name="Stursova M."/>
            <person name="Weitz H."/>
            <person name="Taylor A."/>
            <person name="Grigoriev I.V."/>
            <person name="Nagy L.G."/>
            <person name="Martin F."/>
            <person name="Kauserud H."/>
        </authorList>
    </citation>
    <scope>NUCLEOTIDE SEQUENCE</scope>
    <source>
        <strain evidence="1">CBHHK002</strain>
    </source>
</reference>
<gene>
    <name evidence="1" type="ORF">DFH08DRAFT_816941</name>
</gene>
<sequence length="245" mass="27761">MSFKNLGEDRPALRDVVVRIMSGYSYSALQHGIRYFETVFYQLHERGMLTVAHRVRRMNEICVDDDELAIAPVQLVASENTVEASQGSIVPTLKVGDSSTIKLRQRFQNVPSSLVQQRLLDTNPHFPEHQHSRQWKGRRHRAENMADTARLTAPNVQEEVLDTCQDTRYDMARGLEHPSDHAGTIAFVPQVVEIVSEEISSSRKCGVFGLAWNHPIWRVDRADANPGYASELGEYGGICFREPMK</sequence>
<protein>
    <submittedName>
        <fullName evidence="1">Uncharacterized protein</fullName>
    </submittedName>
</protein>
<dbReference type="AlphaFoldDB" id="A0AAD7EHK5"/>
<comment type="caution">
    <text evidence="1">The sequence shown here is derived from an EMBL/GenBank/DDBJ whole genome shotgun (WGS) entry which is preliminary data.</text>
</comment>